<keyword evidence="2" id="KW-1185">Reference proteome</keyword>
<dbReference type="AlphaFoldDB" id="A0A517ZBW0"/>
<dbReference type="EMBL" id="CP036275">
    <property type="protein sequence ID" value="QDU39947.1"/>
    <property type="molecule type" value="Genomic_DNA"/>
</dbReference>
<dbReference type="RefSeq" id="WP_145371076.1">
    <property type="nucleotide sequence ID" value="NZ_CP036275.1"/>
</dbReference>
<name>A0A517ZBW0_9PLAN</name>
<gene>
    <name evidence="1" type="ORF">Mal4_43010</name>
</gene>
<dbReference type="KEGG" id="mri:Mal4_43010"/>
<organism evidence="1 2">
    <name type="scientific">Maioricimonas rarisocia</name>
    <dbReference type="NCBI Taxonomy" id="2528026"/>
    <lineage>
        <taxon>Bacteria</taxon>
        <taxon>Pseudomonadati</taxon>
        <taxon>Planctomycetota</taxon>
        <taxon>Planctomycetia</taxon>
        <taxon>Planctomycetales</taxon>
        <taxon>Planctomycetaceae</taxon>
        <taxon>Maioricimonas</taxon>
    </lineage>
</organism>
<protein>
    <recommendedName>
        <fullName evidence="3">DUF2063 domain-containing protein</fullName>
    </recommendedName>
</protein>
<evidence type="ECO:0000313" key="2">
    <source>
        <dbReference type="Proteomes" id="UP000320496"/>
    </source>
</evidence>
<evidence type="ECO:0008006" key="3">
    <source>
        <dbReference type="Google" id="ProtNLM"/>
    </source>
</evidence>
<accession>A0A517ZBW0</accession>
<proteinExistence type="predicted"/>
<dbReference type="Proteomes" id="UP000320496">
    <property type="component" value="Chromosome"/>
</dbReference>
<dbReference type="OrthoDB" id="9830864at2"/>
<sequence length="251" mass="28499">MSAVKPLKVCTSRFTSMVRRFAVLRNDSNPGCSEPGERKSLVRQVSHEQLDQRYQTLFDACDLLADGFDEFEGLIAEYVRSVPLDPREAGHGDAERFLDWLSEQEDLTDEQRDYVVCQQGYRAVEFVALAQRLAHARFQERLSLNEENLPLLGRNDNLDVMLNPIHVWAVFETRALIDDDEPLPANVLFFPVGQEIRTVIVDAPAEELIRFLTDAGTIRSRALLRNWPTSERAEVVAMLRELAAVGLITLT</sequence>
<evidence type="ECO:0000313" key="1">
    <source>
        <dbReference type="EMBL" id="QDU39947.1"/>
    </source>
</evidence>
<reference evidence="1 2" key="1">
    <citation type="submission" date="2019-02" db="EMBL/GenBank/DDBJ databases">
        <title>Deep-cultivation of Planctomycetes and their phenomic and genomic characterization uncovers novel biology.</title>
        <authorList>
            <person name="Wiegand S."/>
            <person name="Jogler M."/>
            <person name="Boedeker C."/>
            <person name="Pinto D."/>
            <person name="Vollmers J."/>
            <person name="Rivas-Marin E."/>
            <person name="Kohn T."/>
            <person name="Peeters S.H."/>
            <person name="Heuer A."/>
            <person name="Rast P."/>
            <person name="Oberbeckmann S."/>
            <person name="Bunk B."/>
            <person name="Jeske O."/>
            <person name="Meyerdierks A."/>
            <person name="Storesund J.E."/>
            <person name="Kallscheuer N."/>
            <person name="Luecker S."/>
            <person name="Lage O.M."/>
            <person name="Pohl T."/>
            <person name="Merkel B.J."/>
            <person name="Hornburger P."/>
            <person name="Mueller R.-W."/>
            <person name="Bruemmer F."/>
            <person name="Labrenz M."/>
            <person name="Spormann A.M."/>
            <person name="Op den Camp H."/>
            <person name="Overmann J."/>
            <person name="Amann R."/>
            <person name="Jetten M.S.M."/>
            <person name="Mascher T."/>
            <person name="Medema M.H."/>
            <person name="Devos D.P."/>
            <person name="Kaster A.-K."/>
            <person name="Ovreas L."/>
            <person name="Rohde M."/>
            <person name="Galperin M.Y."/>
            <person name="Jogler C."/>
        </authorList>
    </citation>
    <scope>NUCLEOTIDE SEQUENCE [LARGE SCALE GENOMIC DNA]</scope>
    <source>
        <strain evidence="1 2">Mal4</strain>
    </source>
</reference>